<sequence length="81" mass="9144">MMEGLMRIAVLVVFMVAGLAPAAHAERDYPWCVFGGELGASGECMYETRQQCLASASGRWNTYCDVNPRVRFRQPPPYRTR</sequence>
<evidence type="ECO:0000256" key="1">
    <source>
        <dbReference type="SAM" id="SignalP"/>
    </source>
</evidence>
<organism evidence="2 3">
    <name type="scientific">Bradyrhizobium hipponense</name>
    <dbReference type="NCBI Taxonomy" id="2605638"/>
    <lineage>
        <taxon>Bacteria</taxon>
        <taxon>Pseudomonadati</taxon>
        <taxon>Pseudomonadota</taxon>
        <taxon>Alphaproteobacteria</taxon>
        <taxon>Hyphomicrobiales</taxon>
        <taxon>Nitrobacteraceae</taxon>
        <taxon>Bradyrhizobium</taxon>
    </lineage>
</organism>
<dbReference type="EMBL" id="VSTH01000100">
    <property type="protein sequence ID" value="TYO63392.1"/>
    <property type="molecule type" value="Genomic_DNA"/>
</dbReference>
<feature type="chain" id="PRO_5024362306" evidence="1">
    <location>
        <begin position="26"/>
        <end position="81"/>
    </location>
</feature>
<keyword evidence="3" id="KW-1185">Reference proteome</keyword>
<dbReference type="InterPro" id="IPR021937">
    <property type="entry name" value="DUF3551"/>
</dbReference>
<evidence type="ECO:0000313" key="2">
    <source>
        <dbReference type="EMBL" id="TYO63392.1"/>
    </source>
</evidence>
<feature type="signal peptide" evidence="1">
    <location>
        <begin position="1"/>
        <end position="25"/>
    </location>
</feature>
<evidence type="ECO:0000313" key="3">
    <source>
        <dbReference type="Proteomes" id="UP000324797"/>
    </source>
</evidence>
<dbReference type="Pfam" id="PF12071">
    <property type="entry name" value="DUF3551"/>
    <property type="match status" value="1"/>
</dbReference>
<proteinExistence type="predicted"/>
<protein>
    <submittedName>
        <fullName evidence="2">DUF3551 domain-containing protein</fullName>
    </submittedName>
</protein>
<gene>
    <name evidence="2" type="ORF">FXV83_27445</name>
</gene>
<accession>A0A5S4YH96</accession>
<dbReference type="Proteomes" id="UP000324797">
    <property type="component" value="Unassembled WGS sequence"/>
</dbReference>
<reference evidence="2 3" key="1">
    <citation type="submission" date="2019-08" db="EMBL/GenBank/DDBJ databases">
        <title>Bradyrhizobium hipponensis sp. nov., a rhizobium isolated from a Lupinus angustifolius root nodule in Tunisia.</title>
        <authorList>
            <person name="Off K."/>
            <person name="Rejili M."/>
            <person name="Mars M."/>
            <person name="Brachmann A."/>
            <person name="Marin M."/>
        </authorList>
    </citation>
    <scope>NUCLEOTIDE SEQUENCE [LARGE SCALE GENOMIC DNA]</scope>
    <source>
        <strain evidence="3">aSej3</strain>
    </source>
</reference>
<dbReference type="RefSeq" id="WP_148742707.1">
    <property type="nucleotide sequence ID" value="NZ_VSTH01000100.1"/>
</dbReference>
<keyword evidence="1" id="KW-0732">Signal</keyword>
<name>A0A5S4YH96_9BRAD</name>
<comment type="caution">
    <text evidence="2">The sequence shown here is derived from an EMBL/GenBank/DDBJ whole genome shotgun (WGS) entry which is preliminary data.</text>
</comment>
<dbReference type="AlphaFoldDB" id="A0A5S4YH96"/>